<evidence type="ECO:0000313" key="1">
    <source>
        <dbReference type="EMBL" id="MFM9650905.1"/>
    </source>
</evidence>
<accession>A0ABW9IR08</accession>
<evidence type="ECO:0000313" key="2">
    <source>
        <dbReference type="Proteomes" id="UP001631993"/>
    </source>
</evidence>
<reference evidence="1 2" key="1">
    <citation type="submission" date="2024-12" db="EMBL/GenBank/DDBJ databases">
        <title>Forecasting of Potato common scab and diversities of Pathogenic streptomyces spp. in china.</title>
        <authorList>
            <person name="Handique U."/>
            <person name="Wu J."/>
        </authorList>
    </citation>
    <scope>NUCLEOTIDE SEQUENCE [LARGE SCALE GENOMIC DNA]</scope>
    <source>
        <strain evidence="1 2">ZRIMU1585</strain>
    </source>
</reference>
<protein>
    <submittedName>
        <fullName evidence="1">Uncharacterized protein</fullName>
    </submittedName>
</protein>
<dbReference type="EMBL" id="JBJVNE010000018">
    <property type="protein sequence ID" value="MFM9650905.1"/>
    <property type="molecule type" value="Genomic_DNA"/>
</dbReference>
<name>A0ABW9IR08_STRGJ</name>
<proteinExistence type="predicted"/>
<keyword evidence="2" id="KW-1185">Reference proteome</keyword>
<comment type="caution">
    <text evidence="1">The sequence shown here is derived from an EMBL/GenBank/DDBJ whole genome shotgun (WGS) entry which is preliminary data.</text>
</comment>
<dbReference type="Proteomes" id="UP001631993">
    <property type="component" value="Unassembled WGS sequence"/>
</dbReference>
<sequence length="196" mass="21820">MNRNIVKQREPVADAVPWKAAVTDLFGGGWTFAWVGPREHDDWRRGAVSVMSLKAVDPRGWNSVNHAPEVAEDRSGTRAPFIAWSPEQLKASLYEISPASATQFLTALKGEWHQAASIPNFKDRWGSLFSSSRKILSRFGPSATFFTNASDAWDNPNVDLRSPDAQWECLSVCTTDCGLVVVSDTEVGVFWAFWED</sequence>
<gene>
    <name evidence="1" type="ORF">ACKI1S_32750</name>
</gene>
<dbReference type="RefSeq" id="WP_369279419.1">
    <property type="nucleotide sequence ID" value="NZ_JBJVMW010000002.1"/>
</dbReference>
<organism evidence="1 2">
    <name type="scientific">Streptomyces galilaeus</name>
    <dbReference type="NCBI Taxonomy" id="33899"/>
    <lineage>
        <taxon>Bacteria</taxon>
        <taxon>Bacillati</taxon>
        <taxon>Actinomycetota</taxon>
        <taxon>Actinomycetes</taxon>
        <taxon>Kitasatosporales</taxon>
        <taxon>Streptomycetaceae</taxon>
        <taxon>Streptomyces</taxon>
    </lineage>
</organism>